<reference evidence="1" key="2">
    <citation type="journal article" date="2023" name="Microbiol Resour">
        <title>Decontamination and Annotation of the Draft Genome Sequence of the Oomycete Lagenidium giganteum ARSEF 373.</title>
        <authorList>
            <person name="Morgan W.R."/>
            <person name="Tartar A."/>
        </authorList>
    </citation>
    <scope>NUCLEOTIDE SEQUENCE</scope>
    <source>
        <strain evidence="1">ARSEF 373</strain>
    </source>
</reference>
<proteinExistence type="predicted"/>
<accession>A0AAV2YMX0</accession>
<reference evidence="1" key="1">
    <citation type="submission" date="2022-11" db="EMBL/GenBank/DDBJ databases">
        <authorList>
            <person name="Morgan W.R."/>
            <person name="Tartar A."/>
        </authorList>
    </citation>
    <scope>NUCLEOTIDE SEQUENCE</scope>
    <source>
        <strain evidence="1">ARSEF 373</strain>
    </source>
</reference>
<sequence>MGNPMISGTHWMAVSNKDKAYFDPLGLPRPRVIPKDYSYREIISMIIFDRSFQYSMDLTNLDYRIIDEHDTNDGFFVKVFGQGETFWCRFISYDPNRNAFVLRVDQLLCREHPFKYGQLIIVDVGCCEL</sequence>
<gene>
    <name evidence="1" type="ORF">N0F65_001971</name>
</gene>
<dbReference type="Proteomes" id="UP001146120">
    <property type="component" value="Unassembled WGS sequence"/>
</dbReference>
<protein>
    <submittedName>
        <fullName evidence="1">Uncharacterized protein</fullName>
    </submittedName>
</protein>
<name>A0AAV2YMX0_9STRA</name>
<evidence type="ECO:0000313" key="2">
    <source>
        <dbReference type="Proteomes" id="UP001146120"/>
    </source>
</evidence>
<evidence type="ECO:0000313" key="1">
    <source>
        <dbReference type="EMBL" id="DAZ95491.1"/>
    </source>
</evidence>
<comment type="caution">
    <text evidence="1">The sequence shown here is derived from an EMBL/GenBank/DDBJ whole genome shotgun (WGS) entry which is preliminary data.</text>
</comment>
<dbReference type="EMBL" id="DAKRPA010000202">
    <property type="protein sequence ID" value="DAZ95491.1"/>
    <property type="molecule type" value="Genomic_DNA"/>
</dbReference>
<organism evidence="1 2">
    <name type="scientific">Lagenidium giganteum</name>
    <dbReference type="NCBI Taxonomy" id="4803"/>
    <lineage>
        <taxon>Eukaryota</taxon>
        <taxon>Sar</taxon>
        <taxon>Stramenopiles</taxon>
        <taxon>Oomycota</taxon>
        <taxon>Peronosporomycetes</taxon>
        <taxon>Pythiales</taxon>
        <taxon>Pythiaceae</taxon>
    </lineage>
</organism>
<dbReference type="AlphaFoldDB" id="A0AAV2YMX0"/>
<keyword evidence="2" id="KW-1185">Reference proteome</keyword>